<dbReference type="AlphaFoldDB" id="A0A1Q9CHP0"/>
<reference evidence="1 2" key="1">
    <citation type="submission" date="2016-02" db="EMBL/GenBank/DDBJ databases">
        <title>Genome analysis of coral dinoflagellate symbionts highlights evolutionary adaptations to a symbiotic lifestyle.</title>
        <authorList>
            <person name="Aranda M."/>
            <person name="Li Y."/>
            <person name="Liew Y.J."/>
            <person name="Baumgarten S."/>
            <person name="Simakov O."/>
            <person name="Wilson M."/>
            <person name="Piel J."/>
            <person name="Ashoor H."/>
            <person name="Bougouffa S."/>
            <person name="Bajic V.B."/>
            <person name="Ryu T."/>
            <person name="Ravasi T."/>
            <person name="Bayer T."/>
            <person name="Micklem G."/>
            <person name="Kim H."/>
            <person name="Bhak J."/>
            <person name="Lajeunesse T.C."/>
            <person name="Voolstra C.R."/>
        </authorList>
    </citation>
    <scope>NUCLEOTIDE SEQUENCE [LARGE SCALE GENOMIC DNA]</scope>
    <source>
        <strain evidence="1 2">CCMP2467</strain>
    </source>
</reference>
<keyword evidence="2" id="KW-1185">Reference proteome</keyword>
<accession>A0A1Q9CHP0</accession>
<dbReference type="Proteomes" id="UP000186817">
    <property type="component" value="Unassembled WGS sequence"/>
</dbReference>
<evidence type="ECO:0000313" key="2">
    <source>
        <dbReference type="Proteomes" id="UP000186817"/>
    </source>
</evidence>
<organism evidence="1 2">
    <name type="scientific">Symbiodinium microadriaticum</name>
    <name type="common">Dinoflagellate</name>
    <name type="synonym">Zooxanthella microadriatica</name>
    <dbReference type="NCBI Taxonomy" id="2951"/>
    <lineage>
        <taxon>Eukaryota</taxon>
        <taxon>Sar</taxon>
        <taxon>Alveolata</taxon>
        <taxon>Dinophyceae</taxon>
        <taxon>Suessiales</taxon>
        <taxon>Symbiodiniaceae</taxon>
        <taxon>Symbiodinium</taxon>
    </lineage>
</organism>
<name>A0A1Q9CHP0_SYMMI</name>
<feature type="non-terminal residue" evidence="1">
    <location>
        <position position="230"/>
    </location>
</feature>
<sequence length="230" mass="25891">MAEDPTFEVESRKIIFFDKQEWCPTQKIVNERTYFSFTKWSRQLVRMMTGKPLLLASGRAAESGSLNVPVIGKILEARQSACDQALEEALKVEDVSGDEAPVQPKKKAKKAIRKAAARDLHLLPEVVDVSVGEFKLSVLSEGLSTGTIWMELRPENLSWLKSCVDAEEAKPRQKKAQELMEEFTCRSKGKWYNDRGAAVSWSSTMGWKILGGGGEILWTHEDRSRMDIPT</sequence>
<comment type="caution">
    <text evidence="1">The sequence shown here is derived from an EMBL/GenBank/DDBJ whole genome shotgun (WGS) entry which is preliminary data.</text>
</comment>
<dbReference type="EMBL" id="LSRX01001190">
    <property type="protein sequence ID" value="OLP82453.1"/>
    <property type="molecule type" value="Genomic_DNA"/>
</dbReference>
<evidence type="ECO:0000313" key="1">
    <source>
        <dbReference type="EMBL" id="OLP82453.1"/>
    </source>
</evidence>
<gene>
    <name evidence="1" type="ORF">AK812_SmicGene36891</name>
</gene>
<dbReference type="OMA" id="WTHEDRS"/>
<dbReference type="OrthoDB" id="10344594at2759"/>
<protein>
    <submittedName>
        <fullName evidence="1">Uncharacterized protein</fullName>
    </submittedName>
</protein>
<proteinExistence type="predicted"/>